<evidence type="ECO:0000256" key="3">
    <source>
        <dbReference type="ARBA" id="ARBA00016246"/>
    </source>
</evidence>
<evidence type="ECO:0000259" key="8">
    <source>
        <dbReference type="Pfam" id="PF02465"/>
    </source>
</evidence>
<gene>
    <name evidence="10" type="primary">fliD</name>
    <name evidence="10" type="ORF">JZM24_00385</name>
</gene>
<keyword evidence="7" id="KW-0964">Secreted</keyword>
<evidence type="ECO:0000256" key="5">
    <source>
        <dbReference type="ARBA" id="ARBA00023143"/>
    </source>
</evidence>
<evidence type="ECO:0000256" key="7">
    <source>
        <dbReference type="RuleBase" id="RU362066"/>
    </source>
</evidence>
<sequence>MSTISSLGIGSGLDLSSLLDSLQTAEEARLTTVTDKQDSYNTKLTAYGTLKSALESFNEATTALTTRSTYTQKVASTHDAFTTDVGDDAVSGNYSISVSQLATAQSLASTSSFSSTTSLIGTSGSGNRQLSISVGSAEAVTIPLTDDQTTLSGLRDAINQADAGVTASIIQSGDSGYQLVITANSTGSDATMTLAVSGDDTLNALIGYNGSDTESSSGMVQTTAAQNALLTVNGISVERSSNTITDVPQGVTLTLNATTSSTQNLILRQSTTDSAKAVEDWVSAYNSLISTFNSLTQYTAVSAGEEQSDSNGALIDDSTLRTIQNQLKSQLISAQSNSSFQVINDSGVTLNKDGTLSVDESTLVKNLADNPTAVADFFIGDGSTTGLATKMVNLSSSYIDDDGMIANATDSINTILSKLSKKYDSVQRSIDSNIARYKSQFTQLDVLITSLNSTSDYLTQQFEAISKTSSSS</sequence>
<keyword evidence="10" id="KW-0966">Cell projection</keyword>
<comment type="function">
    <text evidence="7">Required for morphogenesis and for the elongation of the flagellar filament by facilitating polymerization of the flagellin monomers at the tip of growing filament. Forms a capping structure, which prevents flagellin subunits (transported through the central channel of the flagellum) from leaking out without polymerization at the distal end.</text>
</comment>
<evidence type="ECO:0000256" key="2">
    <source>
        <dbReference type="ARBA" id="ARBA00011255"/>
    </source>
</evidence>
<dbReference type="InterPro" id="IPR010809">
    <property type="entry name" value="FliD_C"/>
</dbReference>
<dbReference type="NCBIfam" id="NF005955">
    <property type="entry name" value="PRK08032.1"/>
    <property type="match status" value="1"/>
</dbReference>
<keyword evidence="10" id="KW-0282">Flagellum</keyword>
<name>A0ABS5Y8F4_9GAMM</name>
<keyword evidence="4" id="KW-0175">Coiled coil</keyword>
<evidence type="ECO:0000313" key="10">
    <source>
        <dbReference type="EMBL" id="MBT9431012.1"/>
    </source>
</evidence>
<evidence type="ECO:0000256" key="6">
    <source>
        <dbReference type="ARBA" id="ARBA00025175"/>
    </source>
</evidence>
<dbReference type="InterPro" id="IPR040026">
    <property type="entry name" value="FliD"/>
</dbReference>
<comment type="similarity">
    <text evidence="1 7">Belongs to the FliD family.</text>
</comment>
<dbReference type="Proteomes" id="UP000811282">
    <property type="component" value="Unassembled WGS sequence"/>
</dbReference>
<dbReference type="RefSeq" id="WP_215668197.1">
    <property type="nucleotide sequence ID" value="NZ_JAFJYC010000001.1"/>
</dbReference>
<dbReference type="InterPro" id="IPR003481">
    <property type="entry name" value="FliD_N"/>
</dbReference>
<proteinExistence type="inferred from homology"/>
<feature type="domain" description="Flagellar hook-associated protein 2 C-terminal" evidence="9">
    <location>
        <begin position="225"/>
        <end position="453"/>
    </location>
</feature>
<organism evidence="10 11">
    <name type="scientific">Candidatus Sodalis endolongispinus</name>
    <dbReference type="NCBI Taxonomy" id="2812662"/>
    <lineage>
        <taxon>Bacteria</taxon>
        <taxon>Pseudomonadati</taxon>
        <taxon>Pseudomonadota</taxon>
        <taxon>Gammaproteobacteria</taxon>
        <taxon>Enterobacterales</taxon>
        <taxon>Bruguierivoracaceae</taxon>
        <taxon>Sodalis</taxon>
    </lineage>
</organism>
<reference evidence="10 11" key="1">
    <citation type="journal article" date="2021" name="Genome Biol. Evol.">
        <title>The evolution of interdependence in a four-way mealybug symbiosis.</title>
        <authorList>
            <person name="Garber A.I."/>
            <person name="Kupper M."/>
            <person name="Laetsch D.R."/>
            <person name="Weldon S.R."/>
            <person name="Ladinsky M.S."/>
            <person name="Bjorkman P.J."/>
            <person name="McCutcheon J.P."/>
        </authorList>
    </citation>
    <scope>NUCLEOTIDE SEQUENCE [LARGE SCALE GENOMIC DNA]</scope>
    <source>
        <strain evidence="10">SOD</strain>
    </source>
</reference>
<accession>A0ABS5Y8F4</accession>
<keyword evidence="11" id="KW-1185">Reference proteome</keyword>
<dbReference type="Pfam" id="PF02465">
    <property type="entry name" value="FliD_N"/>
    <property type="match status" value="1"/>
</dbReference>
<keyword evidence="5 7" id="KW-0975">Bacterial flagellum</keyword>
<comment type="function">
    <text evidence="6">Required for the morphogenesis and for the elongation of the flagellar filament by facilitating polymerization of the flagellin monomers at the tip of growing filament. Forms a capping structure, which prevents flagellin subunits (transported through the central channel of the flagellum) from leaking out without polymerization at the distal end.</text>
</comment>
<comment type="caution">
    <text evidence="10">The sequence shown here is derived from an EMBL/GenBank/DDBJ whole genome shotgun (WGS) entry which is preliminary data.</text>
</comment>
<evidence type="ECO:0000256" key="1">
    <source>
        <dbReference type="ARBA" id="ARBA00009764"/>
    </source>
</evidence>
<protein>
    <recommendedName>
        <fullName evidence="3 7">Flagellar hook-associated protein 2</fullName>
        <shortName evidence="7">HAP2</shortName>
    </recommendedName>
    <alternativeName>
        <fullName evidence="7">Flagellar cap protein</fullName>
    </alternativeName>
</protein>
<feature type="domain" description="Flagellar hook-associated protein 2 N-terminal" evidence="8">
    <location>
        <begin position="11"/>
        <end position="105"/>
    </location>
</feature>
<dbReference type="EMBL" id="JAFJYC010000001">
    <property type="protein sequence ID" value="MBT9431012.1"/>
    <property type="molecule type" value="Genomic_DNA"/>
</dbReference>
<keyword evidence="10" id="KW-0969">Cilium</keyword>
<comment type="subunit">
    <text evidence="2 7">Homopentamer.</text>
</comment>
<dbReference type="PANTHER" id="PTHR30288">
    <property type="entry name" value="FLAGELLAR CAP/ASSEMBLY PROTEIN FLID"/>
    <property type="match status" value="1"/>
</dbReference>
<dbReference type="PANTHER" id="PTHR30288:SF0">
    <property type="entry name" value="FLAGELLAR HOOK-ASSOCIATED PROTEIN 2"/>
    <property type="match status" value="1"/>
</dbReference>
<dbReference type="Pfam" id="PF07195">
    <property type="entry name" value="FliD_C"/>
    <property type="match status" value="1"/>
</dbReference>
<comment type="subcellular location">
    <subcellularLocation>
        <location evidence="7">Secreted</location>
    </subcellularLocation>
    <subcellularLocation>
        <location evidence="7">Bacterial flagellum</location>
    </subcellularLocation>
</comment>
<evidence type="ECO:0000313" key="11">
    <source>
        <dbReference type="Proteomes" id="UP000811282"/>
    </source>
</evidence>
<evidence type="ECO:0000256" key="4">
    <source>
        <dbReference type="ARBA" id="ARBA00023054"/>
    </source>
</evidence>
<evidence type="ECO:0000259" key="9">
    <source>
        <dbReference type="Pfam" id="PF07195"/>
    </source>
</evidence>